<dbReference type="EMBL" id="JAHWXH010000005">
    <property type="protein sequence ID" value="MDS0246981.1"/>
    <property type="molecule type" value="Genomic_DNA"/>
</dbReference>
<evidence type="ECO:0000256" key="1">
    <source>
        <dbReference type="ARBA" id="ARBA00004418"/>
    </source>
</evidence>
<evidence type="ECO:0000256" key="4">
    <source>
        <dbReference type="SAM" id="SignalP"/>
    </source>
</evidence>
<name>A0AAJ2HMV4_9MICO</name>
<dbReference type="PANTHER" id="PTHR30024">
    <property type="entry name" value="ALIPHATIC SULFONATES-BINDING PROTEIN-RELATED"/>
    <property type="match status" value="1"/>
</dbReference>
<accession>A0AAJ2HMV4</accession>
<evidence type="ECO:0000259" key="5">
    <source>
        <dbReference type="Pfam" id="PF09084"/>
    </source>
</evidence>
<evidence type="ECO:0000256" key="3">
    <source>
        <dbReference type="ARBA" id="ARBA00022729"/>
    </source>
</evidence>
<evidence type="ECO:0000313" key="7">
    <source>
        <dbReference type="Proteomes" id="UP001183582"/>
    </source>
</evidence>
<dbReference type="Pfam" id="PF09084">
    <property type="entry name" value="NMT1"/>
    <property type="match status" value="1"/>
</dbReference>
<dbReference type="GO" id="GO:0042597">
    <property type="term" value="C:periplasmic space"/>
    <property type="evidence" value="ECO:0007669"/>
    <property type="project" value="UniProtKB-SubCell"/>
</dbReference>
<dbReference type="RefSeq" id="WP_310892257.1">
    <property type="nucleotide sequence ID" value="NZ_BAAAGR010000008.1"/>
</dbReference>
<dbReference type="InterPro" id="IPR015168">
    <property type="entry name" value="SsuA/THI5"/>
</dbReference>
<dbReference type="Gene3D" id="3.40.190.10">
    <property type="entry name" value="Periplasmic binding protein-like II"/>
    <property type="match status" value="2"/>
</dbReference>
<dbReference type="Proteomes" id="UP001183582">
    <property type="component" value="Unassembled WGS sequence"/>
</dbReference>
<gene>
    <name evidence="6" type="ORF">KZC50_15390</name>
</gene>
<dbReference type="PROSITE" id="PS51257">
    <property type="entry name" value="PROKAR_LIPOPROTEIN"/>
    <property type="match status" value="1"/>
</dbReference>
<comment type="caution">
    <text evidence="6">The sequence shown here is derived from an EMBL/GenBank/DDBJ whole genome shotgun (WGS) entry which is preliminary data.</text>
</comment>
<organism evidence="6 7">
    <name type="scientific">Microbacterium aurantiacum</name>
    <dbReference type="NCBI Taxonomy" id="162393"/>
    <lineage>
        <taxon>Bacteria</taxon>
        <taxon>Bacillati</taxon>
        <taxon>Actinomycetota</taxon>
        <taxon>Actinomycetes</taxon>
        <taxon>Micrococcales</taxon>
        <taxon>Microbacteriaceae</taxon>
        <taxon>Microbacterium</taxon>
    </lineage>
</organism>
<feature type="chain" id="PRO_5042469569" description="SsuA/THI5-like domain-containing protein" evidence="4">
    <location>
        <begin position="28"/>
        <end position="385"/>
    </location>
</feature>
<sequence length="385" mass="41953">MMHHTKSTTRSILSTVALVAASALALAGCASTPAAENSGEGGLQTVRMSIQPLHQYVAWEFAEESGLAEELGLDLEFTYLPQVDTAVQSLARGDLDMISTCGACNFPYLAQSPELRDALIISQFKGFILVGQAGAPSFNDLVDGGATPEAARQEVFDYIEGKTFVLRESAFGALVNGLLAEAGLTRDDVTVLDVADDARAGQAFLQGQADFYMGSLAQESKLLRDYPDRAINMGGAEILGPGGLWYDTMAVDQGWLDDNGDTMVKLAALWARVARYVTEQPDDVVPLITELINENSGSTFSDEEIEQLLNDFLGFATLERWETDTYNPDSALYWRKSIDFYAEQNVKDGVLPASVDVDEHYVAEDVYTQLLDDQELLDWINAPLS</sequence>
<feature type="domain" description="SsuA/THI5-like" evidence="5">
    <location>
        <begin position="160"/>
        <end position="283"/>
    </location>
</feature>
<proteinExistence type="inferred from homology"/>
<keyword evidence="3 4" id="KW-0732">Signal</keyword>
<dbReference type="GeneID" id="301459644"/>
<dbReference type="SUPFAM" id="SSF53850">
    <property type="entry name" value="Periplasmic binding protein-like II"/>
    <property type="match status" value="1"/>
</dbReference>
<feature type="signal peptide" evidence="4">
    <location>
        <begin position="1"/>
        <end position="27"/>
    </location>
</feature>
<dbReference type="PANTHER" id="PTHR30024:SF47">
    <property type="entry name" value="TAURINE-BINDING PERIPLASMIC PROTEIN"/>
    <property type="match status" value="1"/>
</dbReference>
<dbReference type="AlphaFoldDB" id="A0AAJ2HMV4"/>
<evidence type="ECO:0000313" key="6">
    <source>
        <dbReference type="EMBL" id="MDS0246981.1"/>
    </source>
</evidence>
<comment type="subcellular location">
    <subcellularLocation>
        <location evidence="1">Periplasm</location>
    </subcellularLocation>
</comment>
<evidence type="ECO:0000256" key="2">
    <source>
        <dbReference type="ARBA" id="ARBA00010742"/>
    </source>
</evidence>
<reference evidence="6 7" key="1">
    <citation type="submission" date="2021-06" db="EMBL/GenBank/DDBJ databases">
        <title>Genome-based taxonomic framework of Microbacterium strains isolated from marine environment, the description of four new species and reclassification of four preexisting species.</title>
        <authorList>
            <person name="Lee S.D."/>
            <person name="Kim S.-M."/>
            <person name="Byeon Y.-S."/>
            <person name="Yang H.L."/>
            <person name="Kim I.S."/>
        </authorList>
    </citation>
    <scope>NUCLEOTIDE SEQUENCE [LARGE SCALE GENOMIC DNA]</scope>
    <source>
        <strain evidence="6 7">KACC 20514</strain>
    </source>
</reference>
<protein>
    <recommendedName>
        <fullName evidence="5">SsuA/THI5-like domain-containing protein</fullName>
    </recommendedName>
</protein>
<comment type="similarity">
    <text evidence="2">Belongs to the bacterial solute-binding protein SsuA/TauA family.</text>
</comment>